<feature type="region of interest" description="Disordered" evidence="1">
    <location>
        <begin position="190"/>
        <end position="225"/>
    </location>
</feature>
<reference evidence="3" key="1">
    <citation type="journal article" date="2019" name="Int. J. Syst. Evol. Microbiol.">
        <title>The Global Catalogue of Microorganisms (GCM) 10K type strain sequencing project: providing services to taxonomists for standard genome sequencing and annotation.</title>
        <authorList>
            <consortium name="The Broad Institute Genomics Platform"/>
            <consortium name="The Broad Institute Genome Sequencing Center for Infectious Disease"/>
            <person name="Wu L."/>
            <person name="Ma J."/>
        </authorList>
    </citation>
    <scope>NUCLEOTIDE SEQUENCE [LARGE SCALE GENOMIC DNA]</scope>
    <source>
        <strain evidence="3">JCM 17805</strain>
    </source>
</reference>
<evidence type="ECO:0000256" key="1">
    <source>
        <dbReference type="SAM" id="MobiDB-lite"/>
    </source>
</evidence>
<protein>
    <recommendedName>
        <fullName evidence="4">Scaffold protein</fullName>
    </recommendedName>
</protein>
<name>A0ABP8V847_9GAMM</name>
<evidence type="ECO:0000313" key="3">
    <source>
        <dbReference type="Proteomes" id="UP001500604"/>
    </source>
</evidence>
<gene>
    <name evidence="2" type="ORF">GCM10023116_43600</name>
</gene>
<evidence type="ECO:0008006" key="4">
    <source>
        <dbReference type="Google" id="ProtNLM"/>
    </source>
</evidence>
<comment type="caution">
    <text evidence="2">The sequence shown here is derived from an EMBL/GenBank/DDBJ whole genome shotgun (WGS) entry which is preliminary data.</text>
</comment>
<dbReference type="Proteomes" id="UP001500604">
    <property type="component" value="Unassembled WGS sequence"/>
</dbReference>
<feature type="compositionally biased region" description="Low complexity" evidence="1">
    <location>
        <begin position="190"/>
        <end position="199"/>
    </location>
</feature>
<dbReference type="EMBL" id="BAABFL010000468">
    <property type="protein sequence ID" value="GAA4652076.1"/>
    <property type="molecule type" value="Genomic_DNA"/>
</dbReference>
<evidence type="ECO:0000313" key="2">
    <source>
        <dbReference type="EMBL" id="GAA4652076.1"/>
    </source>
</evidence>
<proteinExistence type="predicted"/>
<feature type="region of interest" description="Disordered" evidence="1">
    <location>
        <begin position="57"/>
        <end position="82"/>
    </location>
</feature>
<organism evidence="2 3">
    <name type="scientific">Kistimonas scapharcae</name>
    <dbReference type="NCBI Taxonomy" id="1036133"/>
    <lineage>
        <taxon>Bacteria</taxon>
        <taxon>Pseudomonadati</taxon>
        <taxon>Pseudomonadota</taxon>
        <taxon>Gammaproteobacteria</taxon>
        <taxon>Oceanospirillales</taxon>
        <taxon>Endozoicomonadaceae</taxon>
        <taxon>Kistimonas</taxon>
    </lineage>
</organism>
<keyword evidence="3" id="KW-1185">Reference proteome</keyword>
<sequence>MMLKFKVDTLEGMDEATAAMYQKTDNGYQLAIEGLPEPENVDGLKAKNAELLTKLKEQKEAKEASDKAAREAADEAARKAGDVSHLEKSWSDKLAAREAELLAQIEARDGSLKTMLVDNVAQAMAAEISVSPGIMMPHIKSRLSVEVQDGRHITRVLDAEGKPSAATIDDLKKEFVSNQAFAPVIIGSKASGSQAPNSGAQGGGNSQGGSLADRAATHIKSKSWD</sequence>
<accession>A0ABP8V847</accession>